<dbReference type="Pfam" id="PF00205">
    <property type="entry name" value="TPP_enzyme_M"/>
    <property type="match status" value="1"/>
</dbReference>
<dbReference type="EMBL" id="CP035758">
    <property type="protein sequence ID" value="QBD77824.1"/>
    <property type="molecule type" value="Genomic_DNA"/>
</dbReference>
<dbReference type="RefSeq" id="WP_129888877.1">
    <property type="nucleotide sequence ID" value="NZ_CP035758.1"/>
</dbReference>
<keyword evidence="2 3" id="KW-0786">Thiamine pyrophosphate</keyword>
<dbReference type="InterPro" id="IPR045229">
    <property type="entry name" value="TPP_enz"/>
</dbReference>
<evidence type="ECO:0000313" key="7">
    <source>
        <dbReference type="EMBL" id="QBD77824.1"/>
    </source>
</evidence>
<feature type="domain" description="Thiamine pyrophosphate enzyme TPP-binding" evidence="5">
    <location>
        <begin position="328"/>
        <end position="471"/>
    </location>
</feature>
<dbReference type="Proteomes" id="UP000290365">
    <property type="component" value="Chromosome"/>
</dbReference>
<name>A0A4P6JR69_KTERU</name>
<dbReference type="GO" id="GO:0050660">
    <property type="term" value="F:flavin adenine dinucleotide binding"/>
    <property type="evidence" value="ECO:0007669"/>
    <property type="project" value="TreeGrafter"/>
</dbReference>
<dbReference type="OrthoDB" id="4494979at2"/>
<dbReference type="AlphaFoldDB" id="A0A4P6JR69"/>
<proteinExistence type="inferred from homology"/>
<comment type="similarity">
    <text evidence="1 3">Belongs to the TPP enzyme family.</text>
</comment>
<sequence length="478" mass="51769">MGYFQQIYGVVTTITGPGVTNVATPVASAYSDSIPLLVISSSLPRSATRHPKGLLHEIKNQAGVMEALAGWTRVVEHVEELPYALNDAFRALRQGRPRGAYLQVPLDLLQAEADVEIPEPAEIVLPQPEKESLDAAARLLREARRPLIIAGAGVTAAAANTHLARLAELLGAPVILGNKSHDVLPSEHPLVISVNNSAPAEVYALIEKADVALIVGSKLGLHRTGEHGYPLPQALIQVDIDPAEIGRHYPVRIGLAADARLTLEALLERLHDQPFSRDQAALLAELERIRKALRERCHKSYGEMVHLLDGVREGLPNNGIVVADMTMLGYASAQYLPTYEPRTYIHPNELCTIGCGLPLALGAKVGAPERQVITLCGDGGFLLNTGELAAAVQEKIPVVIIIFNDSTFTAVKRAQHYDYAKHYIATDLVAPDYVALAHAFHAEGMRAENPEALRDAIRKASSLNKPTIIEVPLPAREW</sequence>
<dbReference type="KEGG" id="kbs:EPA93_18215"/>
<dbReference type="GO" id="GO:0009097">
    <property type="term" value="P:isoleucine biosynthetic process"/>
    <property type="evidence" value="ECO:0007669"/>
    <property type="project" value="TreeGrafter"/>
</dbReference>
<dbReference type="Gene3D" id="3.40.50.970">
    <property type="match status" value="2"/>
</dbReference>
<dbReference type="Pfam" id="PF02776">
    <property type="entry name" value="TPP_enzyme_N"/>
    <property type="match status" value="1"/>
</dbReference>
<keyword evidence="8" id="KW-1185">Reference proteome</keyword>
<gene>
    <name evidence="7" type="ORF">EPA93_18215</name>
</gene>
<dbReference type="CDD" id="cd07035">
    <property type="entry name" value="TPP_PYR_POX_like"/>
    <property type="match status" value="1"/>
</dbReference>
<evidence type="ECO:0000256" key="2">
    <source>
        <dbReference type="ARBA" id="ARBA00023052"/>
    </source>
</evidence>
<dbReference type="CDD" id="cd00568">
    <property type="entry name" value="TPP_enzymes"/>
    <property type="match status" value="1"/>
</dbReference>
<dbReference type="InterPro" id="IPR029061">
    <property type="entry name" value="THDP-binding"/>
</dbReference>
<dbReference type="InterPro" id="IPR000399">
    <property type="entry name" value="TPP-bd_CS"/>
</dbReference>
<protein>
    <submittedName>
        <fullName evidence="7">Thiamine pyrophosphate-binding protein</fullName>
    </submittedName>
</protein>
<dbReference type="SUPFAM" id="SSF52467">
    <property type="entry name" value="DHS-like NAD/FAD-binding domain"/>
    <property type="match status" value="1"/>
</dbReference>
<feature type="domain" description="Thiamine pyrophosphate enzyme N-terminal TPP-binding" evidence="6">
    <location>
        <begin position="8"/>
        <end position="58"/>
    </location>
</feature>
<dbReference type="InterPro" id="IPR011766">
    <property type="entry name" value="TPP_enzyme_TPP-bd"/>
</dbReference>
<dbReference type="PANTHER" id="PTHR18968:SF167">
    <property type="entry name" value="ACETOLACTATE SYNTHASE LARGE SUBUNIT ILVB2-RELATED"/>
    <property type="match status" value="1"/>
</dbReference>
<dbReference type="PROSITE" id="PS00187">
    <property type="entry name" value="TPP_ENZYMES"/>
    <property type="match status" value="1"/>
</dbReference>
<dbReference type="Gene3D" id="3.40.50.1220">
    <property type="entry name" value="TPP-binding domain"/>
    <property type="match status" value="1"/>
</dbReference>
<dbReference type="InterPro" id="IPR012000">
    <property type="entry name" value="Thiamin_PyroP_enz_cen_dom"/>
</dbReference>
<dbReference type="PANTHER" id="PTHR18968">
    <property type="entry name" value="THIAMINE PYROPHOSPHATE ENZYMES"/>
    <property type="match status" value="1"/>
</dbReference>
<accession>A0A4P6JR69</accession>
<dbReference type="GO" id="GO:0003984">
    <property type="term" value="F:acetolactate synthase activity"/>
    <property type="evidence" value="ECO:0007669"/>
    <property type="project" value="TreeGrafter"/>
</dbReference>
<reference evidence="7 8" key="1">
    <citation type="submission" date="2019-01" db="EMBL/GenBank/DDBJ databases">
        <title>Ktedonosporobacter rubrisoli SCAWS-G2.</title>
        <authorList>
            <person name="Huang Y."/>
            <person name="Yan B."/>
        </authorList>
    </citation>
    <scope>NUCLEOTIDE SEQUENCE [LARGE SCALE GENOMIC DNA]</scope>
    <source>
        <strain evidence="7 8">SCAWS-G2</strain>
    </source>
</reference>
<dbReference type="Pfam" id="PF02775">
    <property type="entry name" value="TPP_enzyme_C"/>
    <property type="match status" value="1"/>
</dbReference>
<dbReference type="SUPFAM" id="SSF52518">
    <property type="entry name" value="Thiamin diphosphate-binding fold (THDP-binding)"/>
    <property type="match status" value="2"/>
</dbReference>
<evidence type="ECO:0000256" key="1">
    <source>
        <dbReference type="ARBA" id="ARBA00007812"/>
    </source>
</evidence>
<evidence type="ECO:0000259" key="5">
    <source>
        <dbReference type="Pfam" id="PF02775"/>
    </source>
</evidence>
<evidence type="ECO:0000259" key="4">
    <source>
        <dbReference type="Pfam" id="PF00205"/>
    </source>
</evidence>
<evidence type="ECO:0000259" key="6">
    <source>
        <dbReference type="Pfam" id="PF02776"/>
    </source>
</evidence>
<dbReference type="InterPro" id="IPR029035">
    <property type="entry name" value="DHS-like_NAD/FAD-binding_dom"/>
</dbReference>
<dbReference type="GO" id="GO:0000287">
    <property type="term" value="F:magnesium ion binding"/>
    <property type="evidence" value="ECO:0007669"/>
    <property type="project" value="InterPro"/>
</dbReference>
<dbReference type="GO" id="GO:0030976">
    <property type="term" value="F:thiamine pyrophosphate binding"/>
    <property type="evidence" value="ECO:0007669"/>
    <property type="project" value="InterPro"/>
</dbReference>
<evidence type="ECO:0000256" key="3">
    <source>
        <dbReference type="RuleBase" id="RU362132"/>
    </source>
</evidence>
<feature type="domain" description="Thiamine pyrophosphate enzyme central" evidence="4">
    <location>
        <begin position="133"/>
        <end position="266"/>
    </location>
</feature>
<dbReference type="GO" id="GO:0009099">
    <property type="term" value="P:L-valine biosynthetic process"/>
    <property type="evidence" value="ECO:0007669"/>
    <property type="project" value="TreeGrafter"/>
</dbReference>
<organism evidence="7 8">
    <name type="scientific">Ktedonosporobacter rubrisoli</name>
    <dbReference type="NCBI Taxonomy" id="2509675"/>
    <lineage>
        <taxon>Bacteria</taxon>
        <taxon>Bacillati</taxon>
        <taxon>Chloroflexota</taxon>
        <taxon>Ktedonobacteria</taxon>
        <taxon>Ktedonobacterales</taxon>
        <taxon>Ktedonosporobacteraceae</taxon>
        <taxon>Ktedonosporobacter</taxon>
    </lineage>
</organism>
<evidence type="ECO:0000313" key="8">
    <source>
        <dbReference type="Proteomes" id="UP000290365"/>
    </source>
</evidence>
<dbReference type="InterPro" id="IPR012001">
    <property type="entry name" value="Thiamin_PyroP_enz_TPP-bd_dom"/>
</dbReference>
<dbReference type="GO" id="GO:0005948">
    <property type="term" value="C:acetolactate synthase complex"/>
    <property type="evidence" value="ECO:0007669"/>
    <property type="project" value="TreeGrafter"/>
</dbReference>